<feature type="region of interest" description="Disordered" evidence="1">
    <location>
        <begin position="211"/>
        <end position="238"/>
    </location>
</feature>
<gene>
    <name evidence="3" type="ORF">HA227_02635</name>
</gene>
<dbReference type="EMBL" id="DUFJ01000061">
    <property type="protein sequence ID" value="HIH33127.1"/>
    <property type="molecule type" value="Genomic_DNA"/>
</dbReference>
<evidence type="ECO:0000313" key="4">
    <source>
        <dbReference type="Proteomes" id="UP000527315"/>
    </source>
</evidence>
<keyword evidence="2" id="KW-1133">Transmembrane helix</keyword>
<sequence>MALDFSGIREQADSGARKVFFSLSLKAWLLVALFVFCFLLIVFFQLQGLIASLLLILAFILLLIFLKPRPSLQQQMDLIVQQSKEAEKRFLKHLIDEHTFSQIRLENEKKLIGIEAALKREQNPQSLLDLESSELDVRKRHKLKELLLEKDQAVLELEIAKQRYYKHRLDEKFFQEISSEKQKRLVELDTLISELYKLEAKEIMQDTERRLKQAGVKQDSEGVDETMQPSRRRRLKRH</sequence>
<name>A0A7J4KXV8_9ARCH</name>
<evidence type="ECO:0000313" key="3">
    <source>
        <dbReference type="EMBL" id="HIH33127.1"/>
    </source>
</evidence>
<comment type="caution">
    <text evidence="3">The sequence shown here is derived from an EMBL/GenBank/DDBJ whole genome shotgun (WGS) entry which is preliminary data.</text>
</comment>
<dbReference type="Proteomes" id="UP000527315">
    <property type="component" value="Unassembled WGS sequence"/>
</dbReference>
<accession>A0A7J4KXV8</accession>
<feature type="transmembrane region" description="Helical" evidence="2">
    <location>
        <begin position="20"/>
        <end position="43"/>
    </location>
</feature>
<evidence type="ECO:0000256" key="2">
    <source>
        <dbReference type="SAM" id="Phobius"/>
    </source>
</evidence>
<reference evidence="4" key="1">
    <citation type="journal article" date="2020" name="bioRxiv">
        <title>A rank-normalized archaeal taxonomy based on genome phylogeny resolves widespread incomplete and uneven classifications.</title>
        <authorList>
            <person name="Rinke C."/>
            <person name="Chuvochina M."/>
            <person name="Mussig A.J."/>
            <person name="Chaumeil P.-A."/>
            <person name="Waite D.W."/>
            <person name="Whitman W.B."/>
            <person name="Parks D.H."/>
            <person name="Hugenholtz P."/>
        </authorList>
    </citation>
    <scope>NUCLEOTIDE SEQUENCE [LARGE SCALE GENOMIC DNA]</scope>
</reference>
<keyword evidence="2" id="KW-0812">Transmembrane</keyword>
<keyword evidence="2" id="KW-0472">Membrane</keyword>
<evidence type="ECO:0000256" key="1">
    <source>
        <dbReference type="SAM" id="MobiDB-lite"/>
    </source>
</evidence>
<feature type="transmembrane region" description="Helical" evidence="2">
    <location>
        <begin position="49"/>
        <end position="66"/>
    </location>
</feature>
<organism evidence="3 4">
    <name type="scientific">Candidatus Iainarchaeum sp</name>
    <dbReference type="NCBI Taxonomy" id="3101447"/>
    <lineage>
        <taxon>Archaea</taxon>
        <taxon>Candidatus Iainarchaeota</taxon>
        <taxon>Candidatus Iainarchaeia</taxon>
        <taxon>Candidatus Iainarchaeales</taxon>
        <taxon>Candidatus Iainarchaeaceae</taxon>
        <taxon>Candidatus Iainarchaeum</taxon>
    </lineage>
</organism>
<protein>
    <submittedName>
        <fullName evidence="3">Uncharacterized protein</fullName>
    </submittedName>
</protein>
<dbReference type="AlphaFoldDB" id="A0A7J4KXV8"/>
<proteinExistence type="predicted"/>